<dbReference type="Pfam" id="PF00501">
    <property type="entry name" value="AMP-binding"/>
    <property type="match status" value="1"/>
</dbReference>
<dbReference type="InterPro" id="IPR025110">
    <property type="entry name" value="AMP-bd_C"/>
</dbReference>
<dbReference type="GO" id="GO:0016874">
    <property type="term" value="F:ligase activity"/>
    <property type="evidence" value="ECO:0007669"/>
    <property type="project" value="UniProtKB-KW"/>
</dbReference>
<dbReference type="PROSITE" id="PS00455">
    <property type="entry name" value="AMP_BINDING"/>
    <property type="match status" value="1"/>
</dbReference>
<dbReference type="InterPro" id="IPR000873">
    <property type="entry name" value="AMP-dep_synth/lig_dom"/>
</dbReference>
<dbReference type="GO" id="GO:0006633">
    <property type="term" value="P:fatty acid biosynthetic process"/>
    <property type="evidence" value="ECO:0007669"/>
    <property type="project" value="TreeGrafter"/>
</dbReference>
<keyword evidence="3" id="KW-0276">Fatty acid metabolism</keyword>
<dbReference type="RefSeq" id="WP_189132637.1">
    <property type="nucleotide sequence ID" value="NZ_BMMS01000014.1"/>
</dbReference>
<keyword evidence="4" id="KW-0443">Lipid metabolism</keyword>
<reference evidence="7" key="2">
    <citation type="submission" date="2020-09" db="EMBL/GenBank/DDBJ databases">
        <authorList>
            <person name="Sun Q."/>
            <person name="Zhou Y."/>
        </authorList>
    </citation>
    <scope>NUCLEOTIDE SEQUENCE</scope>
    <source>
        <strain evidence="7">CGMCC 4.7201</strain>
    </source>
</reference>
<proteinExistence type="inferred from homology"/>
<evidence type="ECO:0000256" key="3">
    <source>
        <dbReference type="ARBA" id="ARBA00022832"/>
    </source>
</evidence>
<dbReference type="GO" id="GO:0070566">
    <property type="term" value="F:adenylyltransferase activity"/>
    <property type="evidence" value="ECO:0007669"/>
    <property type="project" value="TreeGrafter"/>
</dbReference>
<dbReference type="Gene3D" id="3.30.300.30">
    <property type="match status" value="1"/>
</dbReference>
<accession>A0A917ZSC2</accession>
<evidence type="ECO:0000256" key="2">
    <source>
        <dbReference type="ARBA" id="ARBA00022598"/>
    </source>
</evidence>
<evidence type="ECO:0000259" key="6">
    <source>
        <dbReference type="Pfam" id="PF23024"/>
    </source>
</evidence>
<dbReference type="GO" id="GO:0071766">
    <property type="term" value="P:Actinobacterium-type cell wall biogenesis"/>
    <property type="evidence" value="ECO:0007669"/>
    <property type="project" value="UniProtKB-ARBA"/>
</dbReference>
<sequence>MRRNRHIGVHLPESVPGRKDALGTLLELCRTRASAEPDRKGFGFLGDGYEESDALTLGELDRIARAIAVTLRRQAHTARARALLSYPPGLDFHVAFWGCLYAGLIPVPVAPLDGTRGNVKWTRVESIAGSSDARLFLSTRSALDAAEPVLAAADGLARLTRVATDEVCLDLAEQWTPPVANGEMVAYLQYSSGSTGLPKGVAVTHANVLHNLSLIHDSTSRPADEAGLPRPPSVSWLPLHHNMGLISSVLDPLFSGRDVTLLPTMTFVQRPLTWLRAISALGRADSCAPNFAFDLCVRRITDVQRQDLDLSRWEMALVGGEPVRADTLSRFSEVFARTGFRRQALCPGYGLAESTVMVSAGPVGAGPVVLRLDAESLAAGTARIADGRRESRELVGCGRIHRLSTVVAVDPSTGKPRGEDEVGEILVSGPSVATGYWDAPGETAETFSASLPDLPGERFLRTGDLGFLHDGQLFVTGRAKDVIIIAGANHYPQDIEATVEACHPAVREMGACAVAVDDGVRERLVVLVETTDPPTEEVKREIRRAVHAKHRIQVHEVVLLEPGTLPLTTTGKLQRRNSRDRYLGGSFETARLE</sequence>
<dbReference type="PANTHER" id="PTHR22754:SF32">
    <property type="entry name" value="DISCO-INTERACTING PROTEIN 2"/>
    <property type="match status" value="1"/>
</dbReference>
<evidence type="ECO:0000313" key="8">
    <source>
        <dbReference type="Proteomes" id="UP000641932"/>
    </source>
</evidence>
<dbReference type="InterPro" id="IPR020845">
    <property type="entry name" value="AMP-binding_CS"/>
</dbReference>
<dbReference type="InterPro" id="IPR045851">
    <property type="entry name" value="AMP-bd_C_sf"/>
</dbReference>
<name>A0A917ZSC2_9ACTN</name>
<keyword evidence="8" id="KW-1185">Reference proteome</keyword>
<comment type="similarity">
    <text evidence="1">Belongs to the ATP-dependent AMP-binding enzyme family.</text>
</comment>
<dbReference type="Proteomes" id="UP000641932">
    <property type="component" value="Unassembled WGS sequence"/>
</dbReference>
<feature type="domain" description="AMP-binding enzyme C-terminal" evidence="6">
    <location>
        <begin position="481"/>
        <end position="588"/>
    </location>
</feature>
<dbReference type="Gene3D" id="3.40.50.12780">
    <property type="entry name" value="N-terminal domain of ligase-like"/>
    <property type="match status" value="1"/>
</dbReference>
<dbReference type="FunFam" id="3.40.50.12780:FF:000013">
    <property type="entry name" value="Long-chain-fatty-acid--AMP ligase FadD32"/>
    <property type="match status" value="1"/>
</dbReference>
<gene>
    <name evidence="7" type="ORF">GCM10012280_35200</name>
</gene>
<dbReference type="GO" id="GO:0005886">
    <property type="term" value="C:plasma membrane"/>
    <property type="evidence" value="ECO:0007669"/>
    <property type="project" value="TreeGrafter"/>
</dbReference>
<dbReference type="Pfam" id="PF23024">
    <property type="entry name" value="AMP-dom_DIP2-like"/>
    <property type="match status" value="1"/>
</dbReference>
<dbReference type="SUPFAM" id="SSF56801">
    <property type="entry name" value="Acetyl-CoA synthetase-like"/>
    <property type="match status" value="1"/>
</dbReference>
<dbReference type="InterPro" id="IPR040097">
    <property type="entry name" value="FAAL/FAAC"/>
</dbReference>
<dbReference type="InterPro" id="IPR042099">
    <property type="entry name" value="ANL_N_sf"/>
</dbReference>
<keyword evidence="2" id="KW-0436">Ligase</keyword>
<evidence type="ECO:0000313" key="7">
    <source>
        <dbReference type="EMBL" id="GGO90207.1"/>
    </source>
</evidence>
<evidence type="ECO:0000259" key="5">
    <source>
        <dbReference type="Pfam" id="PF00501"/>
    </source>
</evidence>
<evidence type="ECO:0000256" key="4">
    <source>
        <dbReference type="ARBA" id="ARBA00023098"/>
    </source>
</evidence>
<reference evidence="7" key="1">
    <citation type="journal article" date="2014" name="Int. J. Syst. Evol. Microbiol.">
        <title>Complete genome sequence of Corynebacterium casei LMG S-19264T (=DSM 44701T), isolated from a smear-ripened cheese.</title>
        <authorList>
            <consortium name="US DOE Joint Genome Institute (JGI-PGF)"/>
            <person name="Walter F."/>
            <person name="Albersmeier A."/>
            <person name="Kalinowski J."/>
            <person name="Ruckert C."/>
        </authorList>
    </citation>
    <scope>NUCLEOTIDE SEQUENCE</scope>
    <source>
        <strain evidence="7">CGMCC 4.7201</strain>
    </source>
</reference>
<dbReference type="PANTHER" id="PTHR22754">
    <property type="entry name" value="DISCO-INTERACTING PROTEIN 2 DIP2 -RELATED"/>
    <property type="match status" value="1"/>
</dbReference>
<protein>
    <submittedName>
        <fullName evidence="7">Acyl-CoA synthetase</fullName>
    </submittedName>
</protein>
<organism evidence="7 8">
    <name type="scientific">Wenjunlia tyrosinilytica</name>
    <dbReference type="NCBI Taxonomy" id="1544741"/>
    <lineage>
        <taxon>Bacteria</taxon>
        <taxon>Bacillati</taxon>
        <taxon>Actinomycetota</taxon>
        <taxon>Actinomycetes</taxon>
        <taxon>Kitasatosporales</taxon>
        <taxon>Streptomycetaceae</taxon>
        <taxon>Wenjunlia</taxon>
    </lineage>
</organism>
<evidence type="ECO:0000256" key="1">
    <source>
        <dbReference type="ARBA" id="ARBA00006432"/>
    </source>
</evidence>
<dbReference type="CDD" id="cd05931">
    <property type="entry name" value="FAAL"/>
    <property type="match status" value="1"/>
</dbReference>
<dbReference type="EMBL" id="BMMS01000014">
    <property type="protein sequence ID" value="GGO90207.1"/>
    <property type="molecule type" value="Genomic_DNA"/>
</dbReference>
<dbReference type="AlphaFoldDB" id="A0A917ZSC2"/>
<feature type="domain" description="AMP-dependent synthetase/ligase" evidence="5">
    <location>
        <begin position="33"/>
        <end position="437"/>
    </location>
</feature>
<comment type="caution">
    <text evidence="7">The sequence shown here is derived from an EMBL/GenBank/DDBJ whole genome shotgun (WGS) entry which is preliminary data.</text>
</comment>